<keyword evidence="4 8" id="KW-0547">Nucleotide-binding</keyword>
<evidence type="ECO:0000256" key="5">
    <source>
        <dbReference type="ARBA" id="ARBA00022840"/>
    </source>
</evidence>
<dbReference type="PANTHER" id="PTHR23090:SF9">
    <property type="entry name" value="GLUTAMINE-DEPENDENT NAD(+) SYNTHETASE"/>
    <property type="match status" value="1"/>
</dbReference>
<dbReference type="UniPathway" id="UPA00253">
    <property type="reaction ID" value="UER00334"/>
</dbReference>
<dbReference type="InterPro" id="IPR014445">
    <property type="entry name" value="Gln-dep_NAD_synthase"/>
</dbReference>
<dbReference type="HAMAP" id="MF_02090">
    <property type="entry name" value="NadE_glutamine_dep"/>
    <property type="match status" value="1"/>
</dbReference>
<comment type="pathway">
    <text evidence="1 8">Cofactor biosynthesis; NAD(+) biosynthesis; NAD(+) from deamido-NAD(+) (L-Gln route): step 1/1.</text>
</comment>
<comment type="catalytic activity">
    <reaction evidence="7 8">
        <text>deamido-NAD(+) + L-glutamine + ATP + H2O = L-glutamate + AMP + diphosphate + NAD(+) + H(+)</text>
        <dbReference type="Rhea" id="RHEA:24384"/>
        <dbReference type="ChEBI" id="CHEBI:15377"/>
        <dbReference type="ChEBI" id="CHEBI:15378"/>
        <dbReference type="ChEBI" id="CHEBI:29985"/>
        <dbReference type="ChEBI" id="CHEBI:30616"/>
        <dbReference type="ChEBI" id="CHEBI:33019"/>
        <dbReference type="ChEBI" id="CHEBI:57540"/>
        <dbReference type="ChEBI" id="CHEBI:58359"/>
        <dbReference type="ChEBI" id="CHEBI:58437"/>
        <dbReference type="ChEBI" id="CHEBI:456215"/>
        <dbReference type="EC" id="6.3.5.1"/>
    </reaction>
</comment>
<dbReference type="CDD" id="cd00553">
    <property type="entry name" value="NAD_synthase"/>
    <property type="match status" value="1"/>
</dbReference>
<keyword evidence="3 8" id="KW-0436">Ligase</keyword>
<organism evidence="11">
    <name type="scientific">Rhodosorus marinus</name>
    <dbReference type="NCBI Taxonomy" id="101924"/>
    <lineage>
        <taxon>Eukaryota</taxon>
        <taxon>Rhodophyta</taxon>
        <taxon>Stylonematophyceae</taxon>
        <taxon>Stylonematales</taxon>
        <taxon>Stylonemataceae</taxon>
        <taxon>Rhodosorus</taxon>
    </lineage>
</organism>
<dbReference type="GO" id="GO:0009435">
    <property type="term" value="P:NAD+ biosynthetic process"/>
    <property type="evidence" value="ECO:0007669"/>
    <property type="project" value="UniProtKB-UniRule"/>
</dbReference>
<dbReference type="PROSITE" id="PS50263">
    <property type="entry name" value="CN_HYDROLASE"/>
    <property type="match status" value="1"/>
</dbReference>
<feature type="domain" description="CN hydrolase" evidence="10">
    <location>
        <begin position="4"/>
        <end position="273"/>
    </location>
</feature>
<proteinExistence type="inferred from homology"/>
<feature type="region of interest" description="Disordered" evidence="9">
    <location>
        <begin position="702"/>
        <end position="721"/>
    </location>
</feature>
<dbReference type="SUPFAM" id="SSF56317">
    <property type="entry name" value="Carbon-nitrogen hydrolase"/>
    <property type="match status" value="1"/>
</dbReference>
<dbReference type="Pfam" id="PF00795">
    <property type="entry name" value="CN_hydrolase"/>
    <property type="match status" value="1"/>
</dbReference>
<dbReference type="GO" id="GO:0005737">
    <property type="term" value="C:cytoplasm"/>
    <property type="evidence" value="ECO:0007669"/>
    <property type="project" value="InterPro"/>
</dbReference>
<evidence type="ECO:0000256" key="2">
    <source>
        <dbReference type="ARBA" id="ARBA00007145"/>
    </source>
</evidence>
<dbReference type="FunFam" id="3.60.110.10:FF:000003">
    <property type="entry name" value="Glutamine-dependent NAD(+) synthetase"/>
    <property type="match status" value="1"/>
</dbReference>
<dbReference type="InterPro" id="IPR036526">
    <property type="entry name" value="C-N_Hydrolase_sf"/>
</dbReference>
<dbReference type="NCBIfam" id="TIGR00552">
    <property type="entry name" value="nadE"/>
    <property type="match status" value="1"/>
</dbReference>
<evidence type="ECO:0000256" key="3">
    <source>
        <dbReference type="ARBA" id="ARBA00022598"/>
    </source>
</evidence>
<keyword evidence="6 8" id="KW-0520">NAD</keyword>
<evidence type="ECO:0000259" key="10">
    <source>
        <dbReference type="PROSITE" id="PS50263"/>
    </source>
</evidence>
<dbReference type="EC" id="6.3.5.1" evidence="8"/>
<name>A0A7S3EF28_9RHOD</name>
<dbReference type="InterPro" id="IPR003010">
    <property type="entry name" value="C-N_Hydrolase"/>
</dbReference>
<dbReference type="SUPFAM" id="SSF52402">
    <property type="entry name" value="Adenine nucleotide alpha hydrolases-like"/>
    <property type="match status" value="1"/>
</dbReference>
<gene>
    <name evidence="11" type="ORF">RMAR00112_LOCUS18201</name>
</gene>
<dbReference type="FunFam" id="3.40.50.620:FF:000036">
    <property type="entry name" value="Glutamine-dependent NAD(+) synthetase"/>
    <property type="match status" value="1"/>
</dbReference>
<dbReference type="AlphaFoldDB" id="A0A7S3EF28"/>
<evidence type="ECO:0000256" key="7">
    <source>
        <dbReference type="ARBA" id="ARBA00052340"/>
    </source>
</evidence>
<evidence type="ECO:0000256" key="8">
    <source>
        <dbReference type="PIRNR" id="PIRNR006630"/>
    </source>
</evidence>
<dbReference type="GO" id="GO:0003952">
    <property type="term" value="F:NAD+ synthase (glutamine-hydrolyzing) activity"/>
    <property type="evidence" value="ECO:0007669"/>
    <property type="project" value="UniProtKB-UniRule"/>
</dbReference>
<evidence type="ECO:0000256" key="9">
    <source>
        <dbReference type="SAM" id="MobiDB-lite"/>
    </source>
</evidence>
<evidence type="ECO:0000256" key="4">
    <source>
        <dbReference type="ARBA" id="ARBA00022741"/>
    </source>
</evidence>
<dbReference type="Gene3D" id="3.40.50.620">
    <property type="entry name" value="HUPs"/>
    <property type="match status" value="1"/>
</dbReference>
<dbReference type="GO" id="GO:0005524">
    <property type="term" value="F:ATP binding"/>
    <property type="evidence" value="ECO:0007669"/>
    <property type="project" value="UniProtKB-UniRule"/>
</dbReference>
<dbReference type="Gene3D" id="3.60.110.10">
    <property type="entry name" value="Carbon-nitrogen hydrolase"/>
    <property type="match status" value="1"/>
</dbReference>
<comment type="similarity">
    <text evidence="2 8">In the C-terminal section; belongs to the NAD synthetase family.</text>
</comment>
<dbReference type="Pfam" id="PF02540">
    <property type="entry name" value="NAD_synthase"/>
    <property type="match status" value="1"/>
</dbReference>
<dbReference type="PIRSF" id="PIRSF006630">
    <property type="entry name" value="NADS_GAT"/>
    <property type="match status" value="1"/>
</dbReference>
<dbReference type="InterPro" id="IPR022310">
    <property type="entry name" value="NAD/GMP_synthase"/>
</dbReference>
<dbReference type="EMBL" id="HBHW01023711">
    <property type="protein sequence ID" value="CAE0050202.1"/>
    <property type="molecule type" value="Transcribed_RNA"/>
</dbReference>
<protein>
    <recommendedName>
        <fullName evidence="8">Glutamine-dependent NAD(+) synthetase</fullName>
        <ecNumber evidence="8">6.3.5.1</ecNumber>
    </recommendedName>
    <alternativeName>
        <fullName evidence="8">NAD(+) synthase [glutamine-hydrolyzing]</fullName>
    </alternativeName>
</protein>
<evidence type="ECO:0000256" key="1">
    <source>
        <dbReference type="ARBA" id="ARBA00005188"/>
    </source>
</evidence>
<dbReference type="InterPro" id="IPR003694">
    <property type="entry name" value="NAD_synthase"/>
</dbReference>
<evidence type="ECO:0000256" key="6">
    <source>
        <dbReference type="ARBA" id="ARBA00023027"/>
    </source>
</evidence>
<dbReference type="InterPro" id="IPR014729">
    <property type="entry name" value="Rossmann-like_a/b/a_fold"/>
</dbReference>
<keyword evidence="5 8" id="KW-0067">ATP-binding</keyword>
<evidence type="ECO:0000313" key="11">
    <source>
        <dbReference type="EMBL" id="CAE0050202.1"/>
    </source>
</evidence>
<dbReference type="GO" id="GO:0004359">
    <property type="term" value="F:glutaminase activity"/>
    <property type="evidence" value="ECO:0007669"/>
    <property type="project" value="InterPro"/>
</dbReference>
<sequence length="721" mass="81010">MRLCALSTCSLNQWALDFAGNLERTRRSIYKAKADGARYRLGPELELTGYGCEDHFHEPETERYAWEALDELLRDEGCGSIVIDVGMPVWHRDVCYNCRVFCLDGKILLIRPKISLADDGNYREPRWFRAWHRDVEQYRLPPSVAETTGQQHVPFGEAVLELADACIGAEACEELFTLDAPHVRYALDGVDILGNGSGSHTQLRKLDLRIDLIRSAAKRGGGVYLYANQIGCDGGRLYYDGCSMIAVNGELVSQGRQFFLDDEVEVLTSIVDLDDVRSFRNAIASRSVQAAEAKPVHRIFVNFKVCFSDSDERIHRLAPNSRVDPRYHSSEEEIALGPACWLWDYLRRSGAIGFLLPLSGGADSSSTAALVGSMCQLIVKAAASGSEVVLRDIRRITGKGEAFTPTDAMELASMLLTTCFMGSKGNSSAETRLRAKTLADEIGTSHVDFNIDEAVQAFLRVFAQIFPSAGKPQFKAYGGSYYENQALQNLQARVRMVFAYMLAMLTPWTRGRSGFMLVLGSSNVDEGLRGYLTKYDCSSADINPIGGISKTDLKRFLRWGSRPVEEGGLGYSKLLEVVEAPPTAELEPLTSTYVQTDEADMGMTYEELSWFGRLRKIERCGPQDMFLKLLRVWDHLKPSQVSQKVKFFFRMYSINRHKMTTLTPSYHAENYSPEDNRFDLRQFLYPTQWNWPFQRIDALVEKMEPKSSDAPEEQANENSSS</sequence>
<dbReference type="PANTHER" id="PTHR23090">
    <property type="entry name" value="NH 3 /GLUTAMINE-DEPENDENT NAD + SYNTHETASE"/>
    <property type="match status" value="1"/>
</dbReference>
<reference evidence="11" key="1">
    <citation type="submission" date="2021-01" db="EMBL/GenBank/DDBJ databases">
        <authorList>
            <person name="Corre E."/>
            <person name="Pelletier E."/>
            <person name="Niang G."/>
            <person name="Scheremetjew M."/>
            <person name="Finn R."/>
            <person name="Kale V."/>
            <person name="Holt S."/>
            <person name="Cochrane G."/>
            <person name="Meng A."/>
            <person name="Brown T."/>
            <person name="Cohen L."/>
        </authorList>
    </citation>
    <scope>NUCLEOTIDE SEQUENCE</scope>
    <source>
        <strain evidence="11">CCMP 769</strain>
    </source>
</reference>
<accession>A0A7S3EF28</accession>
<dbReference type="CDD" id="cd07570">
    <property type="entry name" value="GAT_Gln-NAD-synth"/>
    <property type="match status" value="1"/>
</dbReference>